<protein>
    <submittedName>
        <fullName evidence="2">FG-GAP repeat protein</fullName>
    </submittedName>
</protein>
<dbReference type="Pfam" id="PF13517">
    <property type="entry name" value="FG-GAP_3"/>
    <property type="match status" value="3"/>
</dbReference>
<name>A0A5B9QGP1_9BACT</name>
<dbReference type="PANTHER" id="PTHR44103">
    <property type="entry name" value="PROPROTEIN CONVERTASE P"/>
    <property type="match status" value="1"/>
</dbReference>
<dbReference type="InterPro" id="IPR013517">
    <property type="entry name" value="FG-GAP"/>
</dbReference>
<keyword evidence="3" id="KW-1185">Reference proteome</keyword>
<reference evidence="2 3" key="1">
    <citation type="submission" date="2019-08" db="EMBL/GenBank/DDBJ databases">
        <title>Deep-cultivation of Planctomycetes and their phenomic and genomic characterization uncovers novel biology.</title>
        <authorList>
            <person name="Wiegand S."/>
            <person name="Jogler M."/>
            <person name="Boedeker C."/>
            <person name="Pinto D."/>
            <person name="Vollmers J."/>
            <person name="Rivas-Marin E."/>
            <person name="Kohn T."/>
            <person name="Peeters S.H."/>
            <person name="Heuer A."/>
            <person name="Rast P."/>
            <person name="Oberbeckmann S."/>
            <person name="Bunk B."/>
            <person name="Jeske O."/>
            <person name="Meyerdierks A."/>
            <person name="Storesund J.E."/>
            <person name="Kallscheuer N."/>
            <person name="Luecker S."/>
            <person name="Lage O.M."/>
            <person name="Pohl T."/>
            <person name="Merkel B.J."/>
            <person name="Hornburger P."/>
            <person name="Mueller R.-W."/>
            <person name="Bruemmer F."/>
            <person name="Labrenz M."/>
            <person name="Spormann A.M."/>
            <person name="Op den Camp H."/>
            <person name="Overmann J."/>
            <person name="Amann R."/>
            <person name="Jetten M.S.M."/>
            <person name="Mascher T."/>
            <person name="Medema M.H."/>
            <person name="Devos D.P."/>
            <person name="Kaster A.-K."/>
            <person name="Ovreas L."/>
            <person name="Rohde M."/>
            <person name="Galperin M.Y."/>
            <person name="Jogler C."/>
        </authorList>
    </citation>
    <scope>NUCLEOTIDE SEQUENCE [LARGE SCALE GENOMIC DNA]</scope>
    <source>
        <strain evidence="2 3">Pr1d</strain>
    </source>
</reference>
<dbReference type="RefSeq" id="WP_148072202.1">
    <property type="nucleotide sequence ID" value="NZ_CP042913.1"/>
</dbReference>
<keyword evidence="1" id="KW-0732">Signal</keyword>
<dbReference type="SUPFAM" id="SSF69318">
    <property type="entry name" value="Integrin alpha N-terminal domain"/>
    <property type="match status" value="1"/>
</dbReference>
<dbReference type="PANTHER" id="PTHR44103:SF1">
    <property type="entry name" value="PROPROTEIN CONVERTASE P"/>
    <property type="match status" value="1"/>
</dbReference>
<evidence type="ECO:0000313" key="3">
    <source>
        <dbReference type="Proteomes" id="UP000323917"/>
    </source>
</evidence>
<dbReference type="Gene3D" id="2.130.10.130">
    <property type="entry name" value="Integrin alpha, N-terminal"/>
    <property type="match status" value="2"/>
</dbReference>
<dbReference type="InterPro" id="IPR028994">
    <property type="entry name" value="Integrin_alpha_N"/>
</dbReference>
<proteinExistence type="predicted"/>
<dbReference type="EMBL" id="CP042913">
    <property type="protein sequence ID" value="QEG33433.1"/>
    <property type="molecule type" value="Genomic_DNA"/>
</dbReference>
<organism evidence="2 3">
    <name type="scientific">Bythopirellula goksoeyrii</name>
    <dbReference type="NCBI Taxonomy" id="1400387"/>
    <lineage>
        <taxon>Bacteria</taxon>
        <taxon>Pseudomonadati</taxon>
        <taxon>Planctomycetota</taxon>
        <taxon>Planctomycetia</taxon>
        <taxon>Pirellulales</taxon>
        <taxon>Lacipirellulaceae</taxon>
        <taxon>Bythopirellula</taxon>
    </lineage>
</organism>
<dbReference type="OrthoDB" id="228608at2"/>
<dbReference type="Proteomes" id="UP000323917">
    <property type="component" value="Chromosome"/>
</dbReference>
<accession>A0A5B9QGP1</accession>
<gene>
    <name evidence="2" type="ORF">Pr1d_06960</name>
</gene>
<evidence type="ECO:0000256" key="1">
    <source>
        <dbReference type="ARBA" id="ARBA00022729"/>
    </source>
</evidence>
<sequence length="431" mass="47434">MQVFKSGIIGILLGLALVETSISKEGAYADIPSAAPEPSKTVKAGPVSFEEERLLHNYTYAYGIAAADFNGDGSLDLTSADAEPNCNLYLLLNDGSGGFKHSFIQKYALDEDQPTRMERHAIGDINRDGLLDIVIVDNMNWDIRWFENPGNEKIAWPWKLHRVSARMEVPGSYDVALADIDEDGDLDVAASSWRFGNRFDWFENVGAAGTGAEWKRHKVDLDIRETRTIDVADFNRDGMPDLLGSARVGNKILWYENSGQPKEEMWKKHIIDDKTVAPAHGQPVDLDGDGDLDVVMAFGIAAAVGNQSPESHQVSWYENVGTPGLGTDWKKHTIAPSFPQGFEAVAGDLDNDGDIDVVATGWSAEGRLAWFENTGDPRGEWNMHVIKPLWPMANTVIIADLDNDGLLDIAGSAEHGANEIRWWRNLGATKE</sequence>
<dbReference type="KEGG" id="bgok:Pr1d_06960"/>
<evidence type="ECO:0000313" key="2">
    <source>
        <dbReference type="EMBL" id="QEG33433.1"/>
    </source>
</evidence>
<dbReference type="AlphaFoldDB" id="A0A5B9QGP1"/>